<keyword evidence="1" id="KW-0663">Pyridoxal phosphate</keyword>
<sequence length="410" mass="45683">MPGPGFEWIGKEEEQEVIDVIRASWLFRYGDEKNPQFKHKVVTLEEEVCEKFGIQHALAVTSGTSALLVALSALQIGPGDEVIVPGYTFIASMSSVIMARAIPILAEVDESLTLDPEDVEQKITPHTKAIMAVHMLGNPCNIDKLREIAKKHKLLLIEDAAQAFGGSYKGKRLGTLGDIGTYSFNIFKTINAGDGGMVVTNDAEVYKRAFGYHDQGHLPLRMGVEIGKRSIVGQNFRMNELTGAFTLAQFRKLDRILEQLHRIKARFKHQIQDIKGLEFRRINDVEGECATLLTVFLPDKQRADAVAEKLNTLTVAHSGWHVYNNMEQILGKMTITPEGCPFTCPYYKGEVEYKKGMLPQTDKLLERAINISVGVVDRGLGSAFGIHPHSSDDEIDQKAQEFRKVVQECL</sequence>
<organism evidence="2">
    <name type="scientific">Vecturithrix granuli</name>
    <dbReference type="NCBI Taxonomy" id="1499967"/>
    <lineage>
        <taxon>Bacteria</taxon>
        <taxon>Candidatus Moduliflexota</taxon>
        <taxon>Candidatus Vecturitrichia</taxon>
        <taxon>Candidatus Vecturitrichales</taxon>
        <taxon>Candidatus Vecturitrichaceae</taxon>
        <taxon>Candidatus Vecturithrix</taxon>
    </lineage>
</organism>
<dbReference type="SUPFAM" id="SSF53383">
    <property type="entry name" value="PLP-dependent transferases"/>
    <property type="match status" value="1"/>
</dbReference>
<name>A0A081C5I6_VECG1</name>
<keyword evidence="2" id="KW-0808">Transferase</keyword>
<gene>
    <name evidence="2" type="ORF">U27_06827</name>
</gene>
<dbReference type="InterPro" id="IPR015422">
    <property type="entry name" value="PyrdxlP-dep_Trfase_small"/>
</dbReference>
<dbReference type="GO" id="GO:0008483">
    <property type="term" value="F:transaminase activity"/>
    <property type="evidence" value="ECO:0007669"/>
    <property type="project" value="UniProtKB-KW"/>
</dbReference>
<dbReference type="Pfam" id="PF01041">
    <property type="entry name" value="DegT_DnrJ_EryC1"/>
    <property type="match status" value="1"/>
</dbReference>
<accession>A0A081C5I6</accession>
<protein>
    <submittedName>
        <fullName evidence="2">L-alanine:N-amidino-3-keto-scyllo-inosamine aminotransferase</fullName>
    </submittedName>
</protein>
<dbReference type="InterPro" id="IPR000653">
    <property type="entry name" value="DegT/StrS_aminotransferase"/>
</dbReference>
<evidence type="ECO:0000313" key="2">
    <source>
        <dbReference type="EMBL" id="GAK59841.1"/>
    </source>
</evidence>
<dbReference type="AlphaFoldDB" id="A0A081C5I6"/>
<dbReference type="Gene3D" id="3.40.640.10">
    <property type="entry name" value="Type I PLP-dependent aspartate aminotransferase-like (Major domain)"/>
    <property type="match status" value="1"/>
</dbReference>
<dbReference type="InterPro" id="IPR015421">
    <property type="entry name" value="PyrdxlP-dep_Trfase_major"/>
</dbReference>
<proteinExistence type="inferred from homology"/>
<dbReference type="GO" id="GO:0030170">
    <property type="term" value="F:pyridoxal phosphate binding"/>
    <property type="evidence" value="ECO:0007669"/>
    <property type="project" value="TreeGrafter"/>
</dbReference>
<reference evidence="2" key="1">
    <citation type="journal article" date="2015" name="PeerJ">
        <title>First genomic representation of candidate bacterial phylum KSB3 points to enhanced environmental sensing as a trigger of wastewater bulking.</title>
        <authorList>
            <person name="Sekiguchi Y."/>
            <person name="Ohashi A."/>
            <person name="Parks D.H."/>
            <person name="Yamauchi T."/>
            <person name="Tyson G.W."/>
            <person name="Hugenholtz P."/>
        </authorList>
    </citation>
    <scope>NUCLEOTIDE SEQUENCE [LARGE SCALE GENOMIC DNA]</scope>
</reference>
<dbReference type="GO" id="GO:0000271">
    <property type="term" value="P:polysaccharide biosynthetic process"/>
    <property type="evidence" value="ECO:0007669"/>
    <property type="project" value="TreeGrafter"/>
</dbReference>
<evidence type="ECO:0000256" key="1">
    <source>
        <dbReference type="RuleBase" id="RU004508"/>
    </source>
</evidence>
<dbReference type="HOGENOM" id="CLU_033332_7_2_0"/>
<dbReference type="EMBL" id="DF820471">
    <property type="protein sequence ID" value="GAK59841.1"/>
    <property type="molecule type" value="Genomic_DNA"/>
</dbReference>
<keyword evidence="2" id="KW-0032">Aminotransferase</keyword>
<comment type="similarity">
    <text evidence="1">Belongs to the DegT/DnrJ/EryC1 family.</text>
</comment>
<dbReference type="eggNOG" id="COG0399">
    <property type="taxonomic scope" value="Bacteria"/>
</dbReference>
<evidence type="ECO:0000313" key="3">
    <source>
        <dbReference type="Proteomes" id="UP000030661"/>
    </source>
</evidence>
<keyword evidence="3" id="KW-1185">Reference proteome</keyword>
<dbReference type="PANTHER" id="PTHR30244:SF34">
    <property type="entry name" value="DTDP-4-AMINO-4,6-DIDEOXYGALACTOSE TRANSAMINASE"/>
    <property type="match status" value="1"/>
</dbReference>
<dbReference type="Gene3D" id="3.90.1150.10">
    <property type="entry name" value="Aspartate Aminotransferase, domain 1"/>
    <property type="match status" value="1"/>
</dbReference>
<dbReference type="Proteomes" id="UP000030661">
    <property type="component" value="Unassembled WGS sequence"/>
</dbReference>
<dbReference type="PANTHER" id="PTHR30244">
    <property type="entry name" value="TRANSAMINASE"/>
    <property type="match status" value="1"/>
</dbReference>
<dbReference type="InterPro" id="IPR015424">
    <property type="entry name" value="PyrdxlP-dep_Trfase"/>
</dbReference>
<dbReference type="STRING" id="1499967.U27_06827"/>
<dbReference type="CDD" id="cd00616">
    <property type="entry name" value="AHBA_syn"/>
    <property type="match status" value="1"/>
</dbReference>